<keyword evidence="1" id="KW-1133">Transmembrane helix</keyword>
<dbReference type="AGR" id="WB:WBGene00194689"/>
<dbReference type="AlphaFoldDB" id="C6S3M1"/>
<dbReference type="InParanoid" id="C6S3M1"/>
<dbReference type="GeneID" id="13218842"/>
<dbReference type="PaxDb" id="6239-Y38H6C.24"/>
<keyword evidence="1" id="KW-0812">Transmembrane</keyword>
<accession>C6S3M1</accession>
<dbReference type="HOGENOM" id="CLU_2924809_0_0_1"/>
<dbReference type="CTD" id="13218842"/>
<keyword evidence="3" id="KW-1185">Reference proteome</keyword>
<dbReference type="Bgee" id="WBGene00194689">
    <property type="expression patterns" value="Expressed in pharyngeal muscle cell (C elegans) and 3 other cell types or tissues"/>
</dbReference>
<organism evidence="2 3">
    <name type="scientific">Caenorhabditis elegans</name>
    <dbReference type="NCBI Taxonomy" id="6239"/>
    <lineage>
        <taxon>Eukaryota</taxon>
        <taxon>Metazoa</taxon>
        <taxon>Ecdysozoa</taxon>
        <taxon>Nematoda</taxon>
        <taxon>Chromadorea</taxon>
        <taxon>Rhabditida</taxon>
        <taxon>Rhabditina</taxon>
        <taxon>Rhabditomorpha</taxon>
        <taxon>Rhabditoidea</taxon>
        <taxon>Rhabditidae</taxon>
        <taxon>Peloderinae</taxon>
        <taxon>Caenorhabditis</taxon>
    </lineage>
</organism>
<evidence type="ECO:0000313" key="2">
    <source>
        <dbReference type="EMBL" id="CBA11616.2"/>
    </source>
</evidence>
<keyword evidence="1" id="KW-0472">Membrane</keyword>
<gene>
    <name evidence="2" type="ORF">CELE_Y38H6C.24</name>
    <name evidence="2 4" type="ORF">Y38H6C.24</name>
</gene>
<evidence type="ECO:0000256" key="1">
    <source>
        <dbReference type="SAM" id="Phobius"/>
    </source>
</evidence>
<sequence length="61" mass="6995">MSVNIGAVLMIFVYAINFYLLFQGFDFKSSFRSEETLIDSYNGSIQENGKRIMFQGLSLRS</sequence>
<dbReference type="RefSeq" id="NP_001256927.1">
    <property type="nucleotide sequence ID" value="NM_001269998.1"/>
</dbReference>
<dbReference type="EMBL" id="BX284605">
    <property type="protein sequence ID" value="CBA11616.2"/>
    <property type="molecule type" value="Genomic_DNA"/>
</dbReference>
<name>C6S3M1_CAEEL</name>
<dbReference type="WormBase" id="Y38H6C.24">
    <property type="protein sequence ID" value="CE44732"/>
    <property type="gene ID" value="WBGene00194689"/>
</dbReference>
<dbReference type="Proteomes" id="UP000001940">
    <property type="component" value="Chromosome V"/>
</dbReference>
<dbReference type="KEGG" id="cel:CELE_Y38H6C.24"/>
<evidence type="ECO:0000313" key="3">
    <source>
        <dbReference type="Proteomes" id="UP000001940"/>
    </source>
</evidence>
<reference evidence="2 3" key="1">
    <citation type="journal article" date="1998" name="Science">
        <title>Genome sequence of the nematode C. elegans: a platform for investigating biology.</title>
        <authorList>
            <consortium name="The C. elegans sequencing consortium"/>
            <person name="Sulson J.E."/>
            <person name="Waterston R."/>
        </authorList>
    </citation>
    <scope>NUCLEOTIDE SEQUENCE [LARGE SCALE GENOMIC DNA]</scope>
    <source>
        <strain evidence="2 3">Bristol N2</strain>
    </source>
</reference>
<protein>
    <submittedName>
        <fullName evidence="2">Transposase</fullName>
    </submittedName>
</protein>
<proteinExistence type="predicted"/>
<evidence type="ECO:0000313" key="4">
    <source>
        <dbReference type="WormBase" id="Y38H6C.24"/>
    </source>
</evidence>
<feature type="transmembrane region" description="Helical" evidence="1">
    <location>
        <begin position="6"/>
        <end position="22"/>
    </location>
</feature>